<dbReference type="CDD" id="cd17808">
    <property type="entry name" value="HipA_Ec_like"/>
    <property type="match status" value="1"/>
</dbReference>
<evidence type="ECO:0000256" key="3">
    <source>
        <dbReference type="ARBA" id="ARBA00022777"/>
    </source>
</evidence>
<keyword evidence="3" id="KW-0418">Kinase</keyword>
<dbReference type="NCBIfam" id="TIGR03071">
    <property type="entry name" value="couple_hipA"/>
    <property type="match status" value="1"/>
</dbReference>
<evidence type="ECO:0000259" key="5">
    <source>
        <dbReference type="Pfam" id="PF13657"/>
    </source>
</evidence>
<feature type="domain" description="HipA-like C-terminal" evidence="4">
    <location>
        <begin position="157"/>
        <end position="400"/>
    </location>
</feature>
<dbReference type="Pfam" id="PF13657">
    <property type="entry name" value="Couple_hipA"/>
    <property type="match status" value="1"/>
</dbReference>
<sequence length="438" mass="48746">MARQKRASRLLVALNGRHVGNLDRSNNGAVSFTYAADWLADMRRAIPVSLSLPLREERYVGAPVLAYFDNLLPENDPIRRKVAERVGAEGTDAFSMLDKIGRDCVGALQFVPDGDDIAQPGPPEGEPVDDAAVADIIRNLATAPLGIRTDKDRDFRISLAGVQEKTALLWADGWQIPKAATPTTHILKPQLGKLPNGLDMSDSVENEHFCLTLCAEFGLDVAGSQIIDFEDNRVLVVERFDRRHTKDGRLLRLPQEDFCQALGVPATRKYNNEGGPGIGECLHLLGGSDYADEDRRHFLKAQMLFWLMGATDGHAKNFSLYLAPGGGYRMTPFYDIMSAEPNLARHELRRQEMKLAMAVGDRRHYPIDTIYPRHFLQSGKAAAMDPDEIEEIHASIQEAADGATERARTKMLEDLPEEVVVKISEAVQLRLRRPMQEL</sequence>
<protein>
    <submittedName>
        <fullName evidence="6">Type II toxin-antitoxin system HipA family toxin</fullName>
    </submittedName>
</protein>
<dbReference type="PANTHER" id="PTHR37419:SF1">
    <property type="entry name" value="SERINE_THREONINE-PROTEIN KINASE TOXIN HIPA"/>
    <property type="match status" value="1"/>
</dbReference>
<evidence type="ECO:0000259" key="4">
    <source>
        <dbReference type="Pfam" id="PF07804"/>
    </source>
</evidence>
<name>A0ABV8UFG4_9PROT</name>
<dbReference type="Pfam" id="PF07804">
    <property type="entry name" value="HipA_C"/>
    <property type="match status" value="1"/>
</dbReference>
<comment type="similarity">
    <text evidence="1">Belongs to the HipA Ser/Thr kinase family.</text>
</comment>
<proteinExistence type="inferred from homology"/>
<feature type="domain" description="HipA N-terminal subdomain 1" evidence="5">
    <location>
        <begin position="10"/>
        <end position="110"/>
    </location>
</feature>
<evidence type="ECO:0000313" key="7">
    <source>
        <dbReference type="Proteomes" id="UP001595776"/>
    </source>
</evidence>
<organism evidence="6 7">
    <name type="scientific">Kordiimonas lipolytica</name>
    <dbReference type="NCBI Taxonomy" id="1662421"/>
    <lineage>
        <taxon>Bacteria</taxon>
        <taxon>Pseudomonadati</taxon>
        <taxon>Pseudomonadota</taxon>
        <taxon>Alphaproteobacteria</taxon>
        <taxon>Kordiimonadales</taxon>
        <taxon>Kordiimonadaceae</taxon>
        <taxon>Kordiimonas</taxon>
    </lineage>
</organism>
<dbReference type="InterPro" id="IPR012893">
    <property type="entry name" value="HipA-like_C"/>
</dbReference>
<dbReference type="RefSeq" id="WP_068144224.1">
    <property type="nucleotide sequence ID" value="NZ_JBHSCR010000015.1"/>
</dbReference>
<reference evidence="7" key="1">
    <citation type="journal article" date="2019" name="Int. J. Syst. Evol. Microbiol.">
        <title>The Global Catalogue of Microorganisms (GCM) 10K type strain sequencing project: providing services to taxonomists for standard genome sequencing and annotation.</title>
        <authorList>
            <consortium name="The Broad Institute Genomics Platform"/>
            <consortium name="The Broad Institute Genome Sequencing Center for Infectious Disease"/>
            <person name="Wu L."/>
            <person name="Ma J."/>
        </authorList>
    </citation>
    <scope>NUCLEOTIDE SEQUENCE [LARGE SCALE GENOMIC DNA]</scope>
    <source>
        <strain evidence="7">CGMCC 1.15304</strain>
    </source>
</reference>
<dbReference type="InterPro" id="IPR052028">
    <property type="entry name" value="HipA_Ser/Thr_kinase"/>
</dbReference>
<evidence type="ECO:0000313" key="6">
    <source>
        <dbReference type="EMBL" id="MFC4349213.1"/>
    </source>
</evidence>
<evidence type="ECO:0000256" key="1">
    <source>
        <dbReference type="ARBA" id="ARBA00010164"/>
    </source>
</evidence>
<keyword evidence="7" id="KW-1185">Reference proteome</keyword>
<dbReference type="EMBL" id="JBHSCR010000015">
    <property type="protein sequence ID" value="MFC4349213.1"/>
    <property type="molecule type" value="Genomic_DNA"/>
</dbReference>
<dbReference type="InterPro" id="IPR017508">
    <property type="entry name" value="HipA_N1"/>
</dbReference>
<gene>
    <name evidence="6" type="ORF">ACFO5Q_15280</name>
</gene>
<keyword evidence="2" id="KW-0808">Transferase</keyword>
<accession>A0ABV8UFG4</accession>
<evidence type="ECO:0000256" key="2">
    <source>
        <dbReference type="ARBA" id="ARBA00022679"/>
    </source>
</evidence>
<dbReference type="PANTHER" id="PTHR37419">
    <property type="entry name" value="SERINE/THREONINE-PROTEIN KINASE TOXIN HIPA"/>
    <property type="match status" value="1"/>
</dbReference>
<dbReference type="Proteomes" id="UP001595776">
    <property type="component" value="Unassembled WGS sequence"/>
</dbReference>
<comment type="caution">
    <text evidence="6">The sequence shown here is derived from an EMBL/GenBank/DDBJ whole genome shotgun (WGS) entry which is preliminary data.</text>
</comment>